<keyword evidence="2" id="KW-0378">Hydrolase</keyword>
<keyword evidence="3" id="KW-1133">Transmembrane helix</keyword>
<dbReference type="Proteomes" id="UP000233654">
    <property type="component" value="Unassembled WGS sequence"/>
</dbReference>
<protein>
    <submittedName>
        <fullName evidence="5">Serine protease</fullName>
    </submittedName>
</protein>
<dbReference type="Gene3D" id="2.30.42.10">
    <property type="match status" value="1"/>
</dbReference>
<dbReference type="PANTHER" id="PTHR43343">
    <property type="entry name" value="PEPTIDASE S12"/>
    <property type="match status" value="1"/>
</dbReference>
<dbReference type="SUPFAM" id="SSF50494">
    <property type="entry name" value="Trypsin-like serine proteases"/>
    <property type="match status" value="1"/>
</dbReference>
<dbReference type="AlphaFoldDB" id="A0A2N3G4R8"/>
<evidence type="ECO:0000313" key="6">
    <source>
        <dbReference type="Proteomes" id="UP000233654"/>
    </source>
</evidence>
<gene>
    <name evidence="5" type="ORF">CVT63_06555</name>
</gene>
<evidence type="ECO:0000313" key="5">
    <source>
        <dbReference type="EMBL" id="PKQ27707.1"/>
    </source>
</evidence>
<dbReference type="Pfam" id="PF13365">
    <property type="entry name" value="Trypsin_2"/>
    <property type="match status" value="1"/>
</dbReference>
<dbReference type="GO" id="GO:0006508">
    <property type="term" value="P:proteolysis"/>
    <property type="evidence" value="ECO:0007669"/>
    <property type="project" value="UniProtKB-KW"/>
</dbReference>
<keyword evidence="3" id="KW-0472">Membrane</keyword>
<dbReference type="GO" id="GO:0004252">
    <property type="term" value="F:serine-type endopeptidase activity"/>
    <property type="evidence" value="ECO:0007669"/>
    <property type="project" value="InterPro"/>
</dbReference>
<accession>A0A2N3G4R8</accession>
<evidence type="ECO:0000256" key="1">
    <source>
        <dbReference type="ARBA" id="ARBA00022670"/>
    </source>
</evidence>
<evidence type="ECO:0000259" key="4">
    <source>
        <dbReference type="PROSITE" id="PS50106"/>
    </source>
</evidence>
<dbReference type="InterPro" id="IPR009003">
    <property type="entry name" value="Peptidase_S1_PA"/>
</dbReference>
<dbReference type="CDD" id="cd06779">
    <property type="entry name" value="cpPDZ_Deg_HtrA-like"/>
    <property type="match status" value="1"/>
</dbReference>
<feature type="transmembrane region" description="Helical" evidence="3">
    <location>
        <begin position="70"/>
        <end position="93"/>
    </location>
</feature>
<dbReference type="PANTHER" id="PTHR43343:SF3">
    <property type="entry name" value="PROTEASE DO-LIKE 8, CHLOROPLASTIC"/>
    <property type="match status" value="1"/>
</dbReference>
<dbReference type="InterPro" id="IPR036034">
    <property type="entry name" value="PDZ_sf"/>
</dbReference>
<dbReference type="Gene3D" id="2.40.10.120">
    <property type="match status" value="1"/>
</dbReference>
<dbReference type="EMBL" id="PHEX01000061">
    <property type="protein sequence ID" value="PKQ27707.1"/>
    <property type="molecule type" value="Genomic_DNA"/>
</dbReference>
<organism evidence="5 6">
    <name type="scientific">Candidatus Anoxymicrobium japonicum</name>
    <dbReference type="NCBI Taxonomy" id="2013648"/>
    <lineage>
        <taxon>Bacteria</taxon>
        <taxon>Bacillati</taxon>
        <taxon>Actinomycetota</taxon>
        <taxon>Candidatus Geothermincolia</taxon>
        <taxon>Candidatus Geothermincolales</taxon>
        <taxon>Candidatus Anoxymicrobiaceae</taxon>
        <taxon>Candidatus Anoxymicrobium</taxon>
    </lineage>
</organism>
<comment type="caution">
    <text evidence="5">The sequence shown here is derived from an EMBL/GenBank/DDBJ whole genome shotgun (WGS) entry which is preliminary data.</text>
</comment>
<proteinExistence type="predicted"/>
<keyword evidence="1 5" id="KW-0645">Protease</keyword>
<keyword evidence="3" id="KW-0812">Transmembrane</keyword>
<sequence length="449" mass="46806">MLINPDKARRHLETVRYYAIKSCFEYMRTLLNAQGGLDMNGNEKQAPPGKITPPLPKPVAPRRKRIWGPVLLASIAAGITGALLVLLVMPAIFGVNPYDLVRGKVKSVGVGESSGVSANKINVVSPTQGATNVSGVASKVTPAVVNIDTKSTPQETMFPFFSPRVQEGTGSGVIYSANGYILTNNHVVSDAQDITVTLASGEEFKGKKVGADPDNDIAVVKIDKTGLPAIAIGDSDKLVVGQLAVVVGSPLGFEQTVTAGVVSALHRTLGTSSLNGNQNVLIDLIQTDAPINPGNSGGALCDASGKLIGVNTLIASTSGGSEGLGFAIPVNTAKKVADDLIAGRSISHPYIGVLGQTISESIATQYNLPVSKGAYVTRVVPDSPADKAKIKTGDIIVQIDGKPVKSMDDVISTVRSHKVGDKISVTYHSGGSKKTVELTLEEKRNTPVE</sequence>
<dbReference type="InterPro" id="IPR001940">
    <property type="entry name" value="Peptidase_S1C"/>
</dbReference>
<reference evidence="5 6" key="1">
    <citation type="journal article" date="2017" name="ISME J.">
        <title>Potential for microbial H2 and metal transformations associated with novel bacteria and archaea in deep terrestrial subsurface sediments.</title>
        <authorList>
            <person name="Hernsdorf A.W."/>
            <person name="Amano Y."/>
            <person name="Miyakawa K."/>
            <person name="Ise K."/>
            <person name="Suzuki Y."/>
            <person name="Anantharaman K."/>
            <person name="Probst A."/>
            <person name="Burstein D."/>
            <person name="Thomas B.C."/>
            <person name="Banfield J.F."/>
        </authorList>
    </citation>
    <scope>NUCLEOTIDE SEQUENCE [LARGE SCALE GENOMIC DNA]</scope>
    <source>
        <strain evidence="5">HGW-Actinobacteria-3</strain>
    </source>
</reference>
<dbReference type="InterPro" id="IPR051201">
    <property type="entry name" value="Chloro_Bact_Ser_Proteases"/>
</dbReference>
<evidence type="ECO:0000256" key="3">
    <source>
        <dbReference type="SAM" id="Phobius"/>
    </source>
</evidence>
<dbReference type="SMART" id="SM00228">
    <property type="entry name" value="PDZ"/>
    <property type="match status" value="1"/>
</dbReference>
<dbReference type="Pfam" id="PF13180">
    <property type="entry name" value="PDZ_2"/>
    <property type="match status" value="1"/>
</dbReference>
<evidence type="ECO:0000256" key="2">
    <source>
        <dbReference type="ARBA" id="ARBA00022801"/>
    </source>
</evidence>
<dbReference type="PRINTS" id="PR00834">
    <property type="entry name" value="PROTEASES2C"/>
</dbReference>
<dbReference type="PROSITE" id="PS50106">
    <property type="entry name" value="PDZ"/>
    <property type="match status" value="1"/>
</dbReference>
<name>A0A2N3G4R8_9ACTN</name>
<feature type="domain" description="PDZ" evidence="4">
    <location>
        <begin position="352"/>
        <end position="416"/>
    </location>
</feature>
<dbReference type="SUPFAM" id="SSF50156">
    <property type="entry name" value="PDZ domain-like"/>
    <property type="match status" value="1"/>
</dbReference>
<dbReference type="InterPro" id="IPR001478">
    <property type="entry name" value="PDZ"/>
</dbReference>